<dbReference type="Proteomes" id="UP000269396">
    <property type="component" value="Unassembled WGS sequence"/>
</dbReference>
<keyword evidence="1" id="KW-0472">Membrane</keyword>
<evidence type="ECO:0000256" key="1">
    <source>
        <dbReference type="SAM" id="Phobius"/>
    </source>
</evidence>
<dbReference type="AlphaFoldDB" id="A0A3P8ES09"/>
<reference evidence="2 3" key="1">
    <citation type="submission" date="2018-11" db="EMBL/GenBank/DDBJ databases">
        <authorList>
            <consortium name="Pathogen Informatics"/>
        </authorList>
    </citation>
    <scope>NUCLEOTIDE SEQUENCE [LARGE SCALE GENOMIC DNA]</scope>
    <source>
        <strain>Denwood</strain>
        <strain evidence="3">Zambia</strain>
    </source>
</reference>
<keyword evidence="1" id="KW-1133">Transmembrane helix</keyword>
<evidence type="ECO:0000313" key="3">
    <source>
        <dbReference type="Proteomes" id="UP000269396"/>
    </source>
</evidence>
<accession>A0A3P8ES09</accession>
<name>A0A3P8ES09_9TREM</name>
<organism evidence="2 3">
    <name type="scientific">Schistosoma mattheei</name>
    <dbReference type="NCBI Taxonomy" id="31246"/>
    <lineage>
        <taxon>Eukaryota</taxon>
        <taxon>Metazoa</taxon>
        <taxon>Spiralia</taxon>
        <taxon>Lophotrochozoa</taxon>
        <taxon>Platyhelminthes</taxon>
        <taxon>Trematoda</taxon>
        <taxon>Digenea</taxon>
        <taxon>Strigeidida</taxon>
        <taxon>Schistosomatoidea</taxon>
        <taxon>Schistosomatidae</taxon>
        <taxon>Schistosoma</taxon>
    </lineage>
</organism>
<sequence>MPVIAFASALDLPCSSMILPRGLQDFISYRVSSSSVIGLVLSMLYLKILLFSLCI</sequence>
<dbReference type="EMBL" id="UZAL01031149">
    <property type="protein sequence ID" value="VDP57030.1"/>
    <property type="molecule type" value="Genomic_DNA"/>
</dbReference>
<proteinExistence type="predicted"/>
<protein>
    <submittedName>
        <fullName evidence="2">Uncharacterized protein</fullName>
    </submittedName>
</protein>
<feature type="transmembrane region" description="Helical" evidence="1">
    <location>
        <begin position="26"/>
        <end position="46"/>
    </location>
</feature>
<keyword evidence="1" id="KW-0812">Transmembrane</keyword>
<gene>
    <name evidence="2" type="ORF">SMTD_LOCUS11086</name>
</gene>
<keyword evidence="3" id="KW-1185">Reference proteome</keyword>
<evidence type="ECO:0000313" key="2">
    <source>
        <dbReference type="EMBL" id="VDP57030.1"/>
    </source>
</evidence>